<evidence type="ECO:0000256" key="1">
    <source>
        <dbReference type="ARBA" id="ARBA00004651"/>
    </source>
</evidence>
<dbReference type="InterPro" id="IPR026392">
    <property type="entry name" value="Exo/Archaeosortase_dom"/>
</dbReference>
<organism evidence="9 10">
    <name type="scientific">Posidoniimonas corsicana</name>
    <dbReference type="NCBI Taxonomy" id="1938618"/>
    <lineage>
        <taxon>Bacteria</taxon>
        <taxon>Pseudomonadati</taxon>
        <taxon>Planctomycetota</taxon>
        <taxon>Planctomycetia</taxon>
        <taxon>Pirellulales</taxon>
        <taxon>Lacipirellulaceae</taxon>
        <taxon>Posidoniimonas</taxon>
    </lineage>
</organism>
<feature type="transmembrane region" description="Helical" evidence="8">
    <location>
        <begin position="208"/>
        <end position="231"/>
    </location>
</feature>
<dbReference type="InterPro" id="IPR019127">
    <property type="entry name" value="Exosortase"/>
</dbReference>
<dbReference type="EMBL" id="SIHJ01000002">
    <property type="protein sequence ID" value="TWT33791.1"/>
    <property type="molecule type" value="Genomic_DNA"/>
</dbReference>
<name>A0A5C5V6A6_9BACT</name>
<dbReference type="GO" id="GO:0008233">
    <property type="term" value="F:peptidase activity"/>
    <property type="evidence" value="ECO:0007669"/>
    <property type="project" value="UniProtKB-KW"/>
</dbReference>
<dbReference type="Proteomes" id="UP000316714">
    <property type="component" value="Unassembled WGS sequence"/>
</dbReference>
<keyword evidence="10" id="KW-1185">Reference proteome</keyword>
<feature type="transmembrane region" description="Helical" evidence="8">
    <location>
        <begin position="270"/>
        <end position="294"/>
    </location>
</feature>
<dbReference type="InterPro" id="IPR013426">
    <property type="entry name" value="EpsH-like"/>
</dbReference>
<keyword evidence="7 8" id="KW-0472">Membrane</keyword>
<keyword evidence="3" id="KW-0645">Protease</keyword>
<evidence type="ECO:0000313" key="10">
    <source>
        <dbReference type="Proteomes" id="UP000316714"/>
    </source>
</evidence>
<comment type="subcellular location">
    <subcellularLocation>
        <location evidence="1">Cell membrane</location>
        <topology evidence="1">Multi-pass membrane protein</topology>
    </subcellularLocation>
</comment>
<feature type="transmembrane region" description="Helical" evidence="8">
    <location>
        <begin position="90"/>
        <end position="108"/>
    </location>
</feature>
<evidence type="ECO:0000256" key="5">
    <source>
        <dbReference type="ARBA" id="ARBA00022801"/>
    </source>
</evidence>
<dbReference type="AlphaFoldDB" id="A0A5C5V6A6"/>
<keyword evidence="4 8" id="KW-0812">Transmembrane</keyword>
<feature type="transmembrane region" description="Helical" evidence="8">
    <location>
        <begin position="23"/>
        <end position="47"/>
    </location>
</feature>
<accession>A0A5C5V6A6</accession>
<feature type="transmembrane region" description="Helical" evidence="8">
    <location>
        <begin position="237"/>
        <end position="258"/>
    </location>
</feature>
<dbReference type="Pfam" id="PF09721">
    <property type="entry name" value="Exosortase_EpsH"/>
    <property type="match status" value="1"/>
</dbReference>
<dbReference type="OrthoDB" id="9797363at2"/>
<dbReference type="NCBIfam" id="TIGR04178">
    <property type="entry name" value="exo_archaeo"/>
    <property type="match status" value="1"/>
</dbReference>
<evidence type="ECO:0000256" key="8">
    <source>
        <dbReference type="SAM" id="Phobius"/>
    </source>
</evidence>
<feature type="transmembrane region" description="Helical" evidence="8">
    <location>
        <begin position="63"/>
        <end position="78"/>
    </location>
</feature>
<sequence>MHPKSDAVRISDTMKPTDLESRVSSLSLAVSSTLFALLAAALVWAYWPGLAEIVAAWNRDPDYSHGYIVMPIALYFLWSRREQLQVERLAPSWGGVVLLSLVAVVRYYSGKFYLGPVDAWSIPLALGGIVLLCFGRQCFRWCLPSVAFLYFMIPLPYSAETWLSVPLQRIATGLSTEMLQLIGIPALAEGNVIWIGERPLMVAEACSGLRILVGIFALAFAFVLFSGWAWWQKVAVVLAAVPVAILANSLRIVVTALLQEMVSGEVAHRFSHDLAGFVMIPLAGFLFWAVLAYLDRLFPVHEVMTSAAVVKASRKGR</sequence>
<keyword evidence="6 8" id="KW-1133">Transmembrane helix</keyword>
<dbReference type="GO" id="GO:0005886">
    <property type="term" value="C:plasma membrane"/>
    <property type="evidence" value="ECO:0007669"/>
    <property type="project" value="UniProtKB-SubCell"/>
</dbReference>
<feature type="transmembrane region" description="Helical" evidence="8">
    <location>
        <begin position="141"/>
        <end position="158"/>
    </location>
</feature>
<keyword evidence="5" id="KW-0378">Hydrolase</keyword>
<evidence type="ECO:0000256" key="2">
    <source>
        <dbReference type="ARBA" id="ARBA00022475"/>
    </source>
</evidence>
<comment type="caution">
    <text evidence="9">The sequence shown here is derived from an EMBL/GenBank/DDBJ whole genome shotgun (WGS) entry which is preliminary data.</text>
</comment>
<dbReference type="NCBIfam" id="TIGR02602">
    <property type="entry name" value="8TM_EpsH"/>
    <property type="match status" value="1"/>
</dbReference>
<feature type="transmembrane region" description="Helical" evidence="8">
    <location>
        <begin position="114"/>
        <end position="134"/>
    </location>
</feature>
<evidence type="ECO:0000313" key="9">
    <source>
        <dbReference type="EMBL" id="TWT33791.1"/>
    </source>
</evidence>
<evidence type="ECO:0000256" key="4">
    <source>
        <dbReference type="ARBA" id="ARBA00022692"/>
    </source>
</evidence>
<protein>
    <submittedName>
        <fullName evidence="9">Transmembrane exosortase (Exosortase_EpsH)</fullName>
    </submittedName>
</protein>
<reference evidence="9 10" key="1">
    <citation type="submission" date="2019-02" db="EMBL/GenBank/DDBJ databases">
        <title>Deep-cultivation of Planctomycetes and their phenomic and genomic characterization uncovers novel biology.</title>
        <authorList>
            <person name="Wiegand S."/>
            <person name="Jogler M."/>
            <person name="Boedeker C."/>
            <person name="Pinto D."/>
            <person name="Vollmers J."/>
            <person name="Rivas-Marin E."/>
            <person name="Kohn T."/>
            <person name="Peeters S.H."/>
            <person name="Heuer A."/>
            <person name="Rast P."/>
            <person name="Oberbeckmann S."/>
            <person name="Bunk B."/>
            <person name="Jeske O."/>
            <person name="Meyerdierks A."/>
            <person name="Storesund J.E."/>
            <person name="Kallscheuer N."/>
            <person name="Luecker S."/>
            <person name="Lage O.M."/>
            <person name="Pohl T."/>
            <person name="Merkel B.J."/>
            <person name="Hornburger P."/>
            <person name="Mueller R.-W."/>
            <person name="Bruemmer F."/>
            <person name="Labrenz M."/>
            <person name="Spormann A.M."/>
            <person name="Op Den Camp H."/>
            <person name="Overmann J."/>
            <person name="Amann R."/>
            <person name="Jetten M.S.M."/>
            <person name="Mascher T."/>
            <person name="Medema M.H."/>
            <person name="Devos D.P."/>
            <person name="Kaster A.-K."/>
            <person name="Ovreas L."/>
            <person name="Rohde M."/>
            <person name="Galperin M.Y."/>
            <person name="Jogler C."/>
        </authorList>
    </citation>
    <scope>NUCLEOTIDE SEQUENCE [LARGE SCALE GENOMIC DNA]</scope>
    <source>
        <strain evidence="9 10">KOR34</strain>
    </source>
</reference>
<evidence type="ECO:0000256" key="3">
    <source>
        <dbReference type="ARBA" id="ARBA00022670"/>
    </source>
</evidence>
<proteinExistence type="predicted"/>
<gene>
    <name evidence="9" type="ORF">KOR34_36250</name>
</gene>
<evidence type="ECO:0000256" key="6">
    <source>
        <dbReference type="ARBA" id="ARBA00022989"/>
    </source>
</evidence>
<keyword evidence="2" id="KW-1003">Cell membrane</keyword>
<feature type="transmembrane region" description="Helical" evidence="8">
    <location>
        <begin position="178"/>
        <end position="196"/>
    </location>
</feature>
<dbReference type="GO" id="GO:0006508">
    <property type="term" value="P:proteolysis"/>
    <property type="evidence" value="ECO:0007669"/>
    <property type="project" value="UniProtKB-KW"/>
</dbReference>
<evidence type="ECO:0000256" key="7">
    <source>
        <dbReference type="ARBA" id="ARBA00023136"/>
    </source>
</evidence>